<dbReference type="InterPro" id="IPR036388">
    <property type="entry name" value="WH-like_DNA-bd_sf"/>
</dbReference>
<dbReference type="PANTHER" id="PTHR30595:SF6">
    <property type="entry name" value="SCHLAFEN ALBA-2 DOMAIN-CONTAINING PROTEIN"/>
    <property type="match status" value="1"/>
</dbReference>
<evidence type="ECO:0000256" key="1">
    <source>
        <dbReference type="SAM" id="Phobius"/>
    </source>
</evidence>
<dbReference type="SUPFAM" id="SSF46785">
    <property type="entry name" value="Winged helix' DNA-binding domain"/>
    <property type="match status" value="1"/>
</dbReference>
<keyword evidence="1" id="KW-1133">Transmembrane helix</keyword>
<dbReference type="Pfam" id="PF13749">
    <property type="entry name" value="HATPase_c_4"/>
    <property type="match status" value="1"/>
</dbReference>
<reference evidence="3 4" key="1">
    <citation type="journal article" date="2009" name="Curr. Microbiol.">
        <title>Molecular cloning and expression of a novel cholinephosphotransferase involved in glycoglycerophospholipid biosynthesis of Mycoplasma fermentans.</title>
        <authorList>
            <person name="Ishida N."/>
            <person name="Irikura D."/>
            <person name="Matsuda K."/>
            <person name="Sato S."/>
            <person name="Asano K."/>
        </authorList>
    </citation>
    <scope>NUCLEOTIDE SEQUENCE [LARGE SCALE GENOMIC DNA]</scope>
    <source>
        <strain evidence="4">ATCC 19989 / NBRC 14854 / NCTC 10117 / PG18</strain>
    </source>
</reference>
<evidence type="ECO:0000313" key="3">
    <source>
        <dbReference type="EMBL" id="BAH69458.1"/>
    </source>
</evidence>
<dbReference type="PATRIC" id="fig|496833.3.peg.615"/>
<dbReference type="KEGG" id="mfp:MBIO_0193"/>
<dbReference type="eggNOG" id="COG2865">
    <property type="taxonomic scope" value="Bacteria"/>
</dbReference>
<keyword evidence="1" id="KW-0472">Membrane</keyword>
<dbReference type="EMBL" id="AP009608">
    <property type="protein sequence ID" value="BAH69458.1"/>
    <property type="molecule type" value="Genomic_DNA"/>
</dbReference>
<dbReference type="AlphaFoldDB" id="C4XE86"/>
<dbReference type="InterPro" id="IPR036390">
    <property type="entry name" value="WH_DNA-bd_sf"/>
</dbReference>
<dbReference type="Gene3D" id="1.10.10.10">
    <property type="entry name" value="Winged helix-like DNA-binding domain superfamily/Winged helix DNA-binding domain"/>
    <property type="match status" value="1"/>
</dbReference>
<evidence type="ECO:0000259" key="2">
    <source>
        <dbReference type="Pfam" id="PF04326"/>
    </source>
</evidence>
<feature type="domain" description="Schlafen AlbA-2" evidence="2">
    <location>
        <begin position="82"/>
        <end position="191"/>
    </location>
</feature>
<dbReference type="InterPro" id="IPR007421">
    <property type="entry name" value="Schlafen_AlbA_2_dom"/>
</dbReference>
<evidence type="ECO:0000313" key="4">
    <source>
        <dbReference type="Proteomes" id="UP000006810"/>
    </source>
</evidence>
<sequence length="519" mass="61111">MVCPFKISSRSKVYFSSTSFMFLYCFIFVPFYVNYFNFITIRTNIFLFFCHKFCHKFVLNKFFMYNVIIKVKKRLKMNFGIESETLEFKKNTNEINEAMKSICAMLNKHGKGTLYFGIGDDGLVYDQKININTLRDICRKIYENIEPVISPIIEKKIVDNKQIIEVTFCGNDAPYSVEGIYYIRNDDEDKILSPNQLRQLFEFNKNKSWDSELSDYEIDDIDLETFQKFYKKAIKSKKLNEIEFNAENILNKLSLMKNEKLTNAAHYLFSHREPIVLKMAVFATDQKLTFLDINRISGNIFQLIEKANEYVKSKINWKAEFVDIERIDIPEIPIDSLKEIIINSFAHAKYESAIEHEINIHPSNIKIYNPGQFPIEYTPEDFAYKNIESIIRNPLILKMINLVDEAKICNNGFKRVYEECEKTNAKITYQKGNYGFAFIFLRENKSLISKDEEFKEYWLPDSAYYVYMALKNNPKETAGSLAKKIKKSSRTIQRILDLLKDKGYIARIGKTRGYWKILK</sequence>
<gene>
    <name evidence="3" type="ordered locus">MBIO_0193</name>
</gene>
<accession>C4XE86</accession>
<dbReference type="Proteomes" id="UP000006810">
    <property type="component" value="Chromosome"/>
</dbReference>
<keyword evidence="1" id="KW-0812">Transmembrane</keyword>
<dbReference type="InterPro" id="IPR038475">
    <property type="entry name" value="RecG_C_sf"/>
</dbReference>
<name>C4XE86_MYCFP</name>
<feature type="transmembrane region" description="Helical" evidence="1">
    <location>
        <begin position="12"/>
        <end position="33"/>
    </location>
</feature>
<dbReference type="Pfam" id="PF04326">
    <property type="entry name" value="SLFN_AlbA_2"/>
    <property type="match status" value="1"/>
</dbReference>
<dbReference type="Gene3D" id="3.30.950.30">
    <property type="entry name" value="Schlafen, AAA domain"/>
    <property type="match status" value="1"/>
</dbReference>
<organism evidence="3 4">
    <name type="scientific">Mycoplasmopsis fermentans (strain ATCC 19989 / NBRC 14854 / NCTC 10117 / PG18)</name>
    <name type="common">Mycoplasma fermentans</name>
    <dbReference type="NCBI Taxonomy" id="496833"/>
    <lineage>
        <taxon>Bacteria</taxon>
        <taxon>Bacillati</taxon>
        <taxon>Mycoplasmatota</taxon>
        <taxon>Mycoplasmoidales</taxon>
        <taxon>Metamycoplasmataceae</taxon>
        <taxon>Mycoplasmopsis</taxon>
    </lineage>
</organism>
<protein>
    <recommendedName>
        <fullName evidence="2">Schlafen AlbA-2 domain-containing protein</fullName>
    </recommendedName>
</protein>
<dbReference type="PANTHER" id="PTHR30595">
    <property type="entry name" value="GLPR-RELATED TRANSCRIPTIONAL REPRESSOR"/>
    <property type="match status" value="1"/>
</dbReference>
<dbReference type="InterPro" id="IPR038461">
    <property type="entry name" value="Schlafen_AlbA_2_dom_sf"/>
</dbReference>
<proteinExistence type="predicted"/>
<keyword evidence="4" id="KW-1185">Reference proteome</keyword>
<dbReference type="Gene3D" id="3.30.565.60">
    <property type="match status" value="1"/>
</dbReference>
<dbReference type="HOGENOM" id="CLU_024970_3_0_14"/>